<keyword evidence="1" id="KW-0732">Signal</keyword>
<organism evidence="2 3">
    <name type="scientific">Roseospira marina</name>
    <dbReference type="NCBI Taxonomy" id="140057"/>
    <lineage>
        <taxon>Bacteria</taxon>
        <taxon>Pseudomonadati</taxon>
        <taxon>Pseudomonadota</taxon>
        <taxon>Alphaproteobacteria</taxon>
        <taxon>Rhodospirillales</taxon>
        <taxon>Rhodospirillaceae</taxon>
        <taxon>Roseospira</taxon>
    </lineage>
</organism>
<dbReference type="EMBL" id="VWPJ01000018">
    <property type="protein sequence ID" value="KAA5604401.1"/>
    <property type="molecule type" value="Genomic_DNA"/>
</dbReference>
<name>A0A5M6I888_9PROT</name>
<feature type="signal peptide" evidence="1">
    <location>
        <begin position="1"/>
        <end position="24"/>
    </location>
</feature>
<gene>
    <name evidence="2" type="ORF">F1188_16200</name>
</gene>
<reference evidence="2 3" key="1">
    <citation type="submission" date="2019-09" db="EMBL/GenBank/DDBJ databases">
        <title>Genome sequence of Roseospira marina, one of the more divergent members of the non-sulfur purple photosynthetic bacterial family, the Rhodospirillaceae.</title>
        <authorList>
            <person name="Meyer T."/>
            <person name="Kyndt J."/>
        </authorList>
    </citation>
    <scope>NUCLEOTIDE SEQUENCE [LARGE SCALE GENOMIC DNA]</scope>
    <source>
        <strain evidence="2 3">DSM 15113</strain>
    </source>
</reference>
<feature type="chain" id="PRO_5024335027" evidence="1">
    <location>
        <begin position="25"/>
        <end position="83"/>
    </location>
</feature>
<dbReference type="AlphaFoldDB" id="A0A5M6I888"/>
<dbReference type="Proteomes" id="UP000324065">
    <property type="component" value="Unassembled WGS sequence"/>
</dbReference>
<evidence type="ECO:0000256" key="1">
    <source>
        <dbReference type="SAM" id="SignalP"/>
    </source>
</evidence>
<protein>
    <submittedName>
        <fullName evidence="2">Uncharacterized protein</fullName>
    </submittedName>
</protein>
<keyword evidence="3" id="KW-1185">Reference proteome</keyword>
<sequence>MLRFIVLAGLALSLALAPLMNVHATSRGGSYRPHVTSYSRPLLAPDKGFVWMWLMPNGRECTARELVTKGSGCTKTKIEQLAQ</sequence>
<dbReference type="RefSeq" id="WP_150063492.1">
    <property type="nucleotide sequence ID" value="NZ_JACHII010000014.1"/>
</dbReference>
<evidence type="ECO:0000313" key="3">
    <source>
        <dbReference type="Proteomes" id="UP000324065"/>
    </source>
</evidence>
<accession>A0A5M6I888</accession>
<evidence type="ECO:0000313" key="2">
    <source>
        <dbReference type="EMBL" id="KAA5604401.1"/>
    </source>
</evidence>
<comment type="caution">
    <text evidence="2">The sequence shown here is derived from an EMBL/GenBank/DDBJ whole genome shotgun (WGS) entry which is preliminary data.</text>
</comment>
<proteinExistence type="predicted"/>